<dbReference type="SUPFAM" id="SSF51045">
    <property type="entry name" value="WW domain"/>
    <property type="match status" value="1"/>
</dbReference>
<dbReference type="Gene3D" id="2.20.70.10">
    <property type="match status" value="1"/>
</dbReference>
<dbReference type="Pfam" id="PF08395">
    <property type="entry name" value="7tm_7"/>
    <property type="match status" value="1"/>
</dbReference>
<feature type="domain" description="WW" evidence="10">
    <location>
        <begin position="302"/>
        <end position="329"/>
    </location>
</feature>
<evidence type="ECO:0000256" key="3">
    <source>
        <dbReference type="ARBA" id="ARBA00022475"/>
    </source>
</evidence>
<accession>A0A9Q0RX83</accession>
<evidence type="ECO:0000256" key="6">
    <source>
        <dbReference type="ARBA" id="ARBA00022989"/>
    </source>
</evidence>
<feature type="region of interest" description="Disordered" evidence="9">
    <location>
        <begin position="335"/>
        <end position="427"/>
    </location>
</feature>
<protein>
    <submittedName>
        <fullName evidence="11">WW domain-containing adapter protein with coiled-coil like</fullName>
    </submittedName>
</protein>
<comment type="subcellular location">
    <subcellularLocation>
        <location evidence="2">Cell membrane</location>
        <topology evidence="2">Multi-pass membrane protein</topology>
    </subcellularLocation>
    <subcellularLocation>
        <location evidence="1">Nucleus</location>
    </subcellularLocation>
</comment>
<dbReference type="InterPro" id="IPR036020">
    <property type="entry name" value="WW_dom_sf"/>
</dbReference>
<feature type="compositionally biased region" description="Basic and acidic residues" evidence="9">
    <location>
        <begin position="382"/>
        <end position="392"/>
    </location>
</feature>
<feature type="compositionally biased region" description="Polar residues" evidence="9">
    <location>
        <begin position="441"/>
        <end position="459"/>
    </location>
</feature>
<keyword evidence="7" id="KW-0472">Membrane</keyword>
<dbReference type="AlphaFoldDB" id="A0A9Q0RX83"/>
<gene>
    <name evidence="11" type="primary">wcy</name>
    <name evidence="11" type="ORF">Bhyg_10276</name>
</gene>
<proteinExistence type="predicted"/>
<dbReference type="PANTHER" id="PTHR15911:SF6">
    <property type="entry name" value="WW DOMAIN-CONTAINING ADAPTER PROTEIN WITH COILED-COIL"/>
    <property type="match status" value="1"/>
</dbReference>
<evidence type="ECO:0000313" key="12">
    <source>
        <dbReference type="Proteomes" id="UP001151699"/>
    </source>
</evidence>
<keyword evidence="5" id="KW-0156">Chromatin regulator</keyword>
<dbReference type="EMBL" id="WJQU01000003">
    <property type="protein sequence ID" value="KAJ6637545.1"/>
    <property type="molecule type" value="Genomic_DNA"/>
</dbReference>
<keyword evidence="3" id="KW-1003">Cell membrane</keyword>
<dbReference type="PANTHER" id="PTHR15911">
    <property type="entry name" value="WW DOMAIN-CONTAINING ADAPTER PROTEIN WITH COILED-COIL"/>
    <property type="match status" value="1"/>
</dbReference>
<keyword evidence="6" id="KW-1133">Transmembrane helix</keyword>
<evidence type="ECO:0000259" key="10">
    <source>
        <dbReference type="PROSITE" id="PS50020"/>
    </source>
</evidence>
<evidence type="ECO:0000256" key="4">
    <source>
        <dbReference type="ARBA" id="ARBA00022692"/>
    </source>
</evidence>
<dbReference type="GO" id="GO:0006325">
    <property type="term" value="P:chromatin organization"/>
    <property type="evidence" value="ECO:0007669"/>
    <property type="project" value="UniProtKB-KW"/>
</dbReference>
<dbReference type="GO" id="GO:0005634">
    <property type="term" value="C:nucleus"/>
    <property type="evidence" value="ECO:0007669"/>
    <property type="project" value="UniProtKB-SubCell"/>
</dbReference>
<reference evidence="11" key="1">
    <citation type="submission" date="2022-07" db="EMBL/GenBank/DDBJ databases">
        <authorList>
            <person name="Trinca V."/>
            <person name="Uliana J.V.C."/>
            <person name="Torres T.T."/>
            <person name="Ward R.J."/>
            <person name="Monesi N."/>
        </authorList>
    </citation>
    <scope>NUCLEOTIDE SEQUENCE</scope>
    <source>
        <strain evidence="11">HSMRA1968</strain>
        <tissue evidence="11">Whole embryos</tissue>
    </source>
</reference>
<dbReference type="PROSITE" id="PS01159">
    <property type="entry name" value="WW_DOMAIN_1"/>
    <property type="match status" value="1"/>
</dbReference>
<dbReference type="GO" id="GO:0003682">
    <property type="term" value="F:chromatin binding"/>
    <property type="evidence" value="ECO:0007669"/>
    <property type="project" value="TreeGrafter"/>
</dbReference>
<sequence length="820" mass="91442">MPACNLEKQNFGIEVNVKRSQFVATLNWIVKHEIAAEDQYLAVLSTIILTSYEIYSTAKACNSLETEMKRTSNIIHSVRATRANSIVDIGFERTLQSFSSKMLLSESKLTQCGMIDFNLTAVYSVIQKYLQLKQINNVKAYFEKQAHPYQSSKYSSKRDYERDPGSRSTSYLRDRDQSPSIGGQTNLNNGNSSYRSNSPDLDSPSRDRDRSGGERSDRYQSSSYIQKMKDRDRDRDYKKDKYTDKRDRRGERDAEHRTNPKNHDRIRDHRDGDRDRNDRERDRGGGGSDRDKDRERTRIGDWSEHVSSSGKKYYYNCKTEVSQWEKPKEWLDKEQGLSKERHREYREKERDRERDERFSRSTYVKHSSSRSSSRLQWLQDSDGSKIRRRNDGNFDSQDMDISPGDSTPTSEASYTHSSTPTTQNNEGPLLLANALPRLASHPSTSTPSQMHFSNSSCAGEATPTCTLATSSVGNSMSQPISKLATKSSDGLAHILPTSSPSITQTMPGVALTHSISNTQVPTPAELMMNANAPGPPVTIASLPKLLSQITGNKTIDQSDMNPQKALQTINNALRQQQHSGGTTGDTNQLANNNSNMSFDFLPSVRDHTLHSPMYNLTHMHSLSILNHSNSSPYVTSIGGGVVTTQVTGLGLGISSQFLAAGLKADGSCNNCVMGDGPPTPTQDMDLGGGEHRKLDGSASLSSLQGVVASTQALRSQGPSLTPSLANYFRADLIAHVTNWPADLLEKQIIAFQAQKFSDEPHIVGDIQCTKVSADLKCARSLVRITEITATLQEQKVMYLRQQIRRLEELKSQNSFMSEDL</sequence>
<evidence type="ECO:0000256" key="5">
    <source>
        <dbReference type="ARBA" id="ARBA00022853"/>
    </source>
</evidence>
<dbReference type="GO" id="GO:0050909">
    <property type="term" value="P:sensory perception of taste"/>
    <property type="evidence" value="ECO:0007669"/>
    <property type="project" value="InterPro"/>
</dbReference>
<evidence type="ECO:0000313" key="11">
    <source>
        <dbReference type="EMBL" id="KAJ6637545.1"/>
    </source>
</evidence>
<evidence type="ECO:0000256" key="9">
    <source>
        <dbReference type="SAM" id="MobiDB-lite"/>
    </source>
</evidence>
<feature type="compositionally biased region" description="Basic and acidic residues" evidence="9">
    <location>
        <begin position="335"/>
        <end position="359"/>
    </location>
</feature>
<dbReference type="Proteomes" id="UP001151699">
    <property type="component" value="Chromosome X"/>
</dbReference>
<evidence type="ECO:0000256" key="1">
    <source>
        <dbReference type="ARBA" id="ARBA00004123"/>
    </source>
</evidence>
<evidence type="ECO:0000256" key="7">
    <source>
        <dbReference type="ARBA" id="ARBA00023136"/>
    </source>
</evidence>
<keyword evidence="12" id="KW-1185">Reference proteome</keyword>
<feature type="compositionally biased region" description="Basic and acidic residues" evidence="9">
    <location>
        <begin position="227"/>
        <end position="304"/>
    </location>
</feature>
<feature type="compositionally biased region" description="Polar residues" evidence="9">
    <location>
        <begin position="404"/>
        <end position="426"/>
    </location>
</feature>
<dbReference type="Pfam" id="PF00397">
    <property type="entry name" value="WW"/>
    <property type="match status" value="1"/>
</dbReference>
<dbReference type="InterPro" id="IPR001202">
    <property type="entry name" value="WW_dom"/>
</dbReference>
<feature type="region of interest" description="Disordered" evidence="9">
    <location>
        <begin position="151"/>
        <end position="305"/>
    </location>
</feature>
<feature type="compositionally biased region" description="Basic and acidic residues" evidence="9">
    <location>
        <begin position="203"/>
        <end position="218"/>
    </location>
</feature>
<feature type="compositionally biased region" description="Basic and acidic residues" evidence="9">
    <location>
        <begin position="156"/>
        <end position="165"/>
    </location>
</feature>
<dbReference type="InterPro" id="IPR038867">
    <property type="entry name" value="WAC"/>
</dbReference>
<dbReference type="OrthoDB" id="10072039at2759"/>
<dbReference type="PROSITE" id="PS50020">
    <property type="entry name" value="WW_DOMAIN_2"/>
    <property type="match status" value="1"/>
</dbReference>
<feature type="compositionally biased region" description="Polar residues" evidence="9">
    <location>
        <begin position="178"/>
        <end position="194"/>
    </location>
</feature>
<dbReference type="InterPro" id="IPR013604">
    <property type="entry name" value="7TM_chemorcpt"/>
</dbReference>
<dbReference type="GO" id="GO:0000993">
    <property type="term" value="F:RNA polymerase II complex binding"/>
    <property type="evidence" value="ECO:0007669"/>
    <property type="project" value="TreeGrafter"/>
</dbReference>
<feature type="region of interest" description="Disordered" evidence="9">
    <location>
        <begin position="439"/>
        <end position="459"/>
    </location>
</feature>
<dbReference type="GO" id="GO:0010506">
    <property type="term" value="P:regulation of autophagy"/>
    <property type="evidence" value="ECO:0007669"/>
    <property type="project" value="TreeGrafter"/>
</dbReference>
<evidence type="ECO:0000256" key="8">
    <source>
        <dbReference type="ARBA" id="ARBA00023242"/>
    </source>
</evidence>
<dbReference type="GO" id="GO:0005886">
    <property type="term" value="C:plasma membrane"/>
    <property type="evidence" value="ECO:0007669"/>
    <property type="project" value="UniProtKB-SubCell"/>
</dbReference>
<name>A0A9Q0RX83_9DIPT</name>
<dbReference type="CDD" id="cd00201">
    <property type="entry name" value="WW"/>
    <property type="match status" value="1"/>
</dbReference>
<dbReference type="SMART" id="SM00456">
    <property type="entry name" value="WW"/>
    <property type="match status" value="1"/>
</dbReference>
<keyword evidence="4" id="KW-0812">Transmembrane</keyword>
<comment type="caution">
    <text evidence="11">The sequence shown here is derived from an EMBL/GenBank/DDBJ whole genome shotgun (WGS) entry which is preliminary data.</text>
</comment>
<organism evidence="11 12">
    <name type="scientific">Pseudolycoriella hygida</name>
    <dbReference type="NCBI Taxonomy" id="35572"/>
    <lineage>
        <taxon>Eukaryota</taxon>
        <taxon>Metazoa</taxon>
        <taxon>Ecdysozoa</taxon>
        <taxon>Arthropoda</taxon>
        <taxon>Hexapoda</taxon>
        <taxon>Insecta</taxon>
        <taxon>Pterygota</taxon>
        <taxon>Neoptera</taxon>
        <taxon>Endopterygota</taxon>
        <taxon>Diptera</taxon>
        <taxon>Nematocera</taxon>
        <taxon>Sciaroidea</taxon>
        <taxon>Sciaridae</taxon>
        <taxon>Pseudolycoriella</taxon>
    </lineage>
</organism>
<keyword evidence="8" id="KW-0539">Nucleus</keyword>
<evidence type="ECO:0000256" key="2">
    <source>
        <dbReference type="ARBA" id="ARBA00004651"/>
    </source>
</evidence>
<dbReference type="GO" id="GO:1904263">
    <property type="term" value="P:positive regulation of TORC1 signaling"/>
    <property type="evidence" value="ECO:0007669"/>
    <property type="project" value="TreeGrafter"/>
</dbReference>